<reference evidence="3" key="1">
    <citation type="submission" date="2017-09" db="EMBL/GenBank/DDBJ databases">
        <title>Depth-based differentiation of microbial function through sediment-hosted aquifers and enrichment of novel symbionts in the deep terrestrial subsurface.</title>
        <authorList>
            <person name="Probst A.J."/>
            <person name="Ladd B."/>
            <person name="Jarett J.K."/>
            <person name="Geller-Mcgrath D.E."/>
            <person name="Sieber C.M.K."/>
            <person name="Emerson J.B."/>
            <person name="Anantharaman K."/>
            <person name="Thomas B.C."/>
            <person name="Malmstrom R."/>
            <person name="Stieglmeier M."/>
            <person name="Klingl A."/>
            <person name="Woyke T."/>
            <person name="Ryan C.M."/>
            <person name="Banfield J.F."/>
        </authorList>
    </citation>
    <scope>NUCLEOTIDE SEQUENCE [LARGE SCALE GENOMIC DNA]</scope>
</reference>
<sequence>MSVESQKLLRVKSVITNEIKSIMAIETDLKKWKSLHGRSPGPFEIRAAGSLLQDFYNCIERIFEMIGRDLNGGIPASDDWHKEILNNMAMGIEKVRPAVISENLKKDLNNYLKFRHLFRNIYGAKLEWSKMEFLVSGLPEAFKKFEKEIKVFCRFLDKASEEIK</sequence>
<comment type="caution">
    <text evidence="2">The sequence shown here is derived from an EMBL/GenBank/DDBJ whole genome shotgun (WGS) entry which is preliminary data.</text>
</comment>
<organism evidence="2 3">
    <name type="scientific">Candidatus Desantisbacteria bacterium CG_4_10_14_0_8_um_filter_48_22</name>
    <dbReference type="NCBI Taxonomy" id="1974543"/>
    <lineage>
        <taxon>Bacteria</taxon>
        <taxon>Candidatus Desantisiibacteriota</taxon>
    </lineage>
</organism>
<protein>
    <recommendedName>
        <fullName evidence="1">HepT-like domain-containing protein</fullName>
    </recommendedName>
</protein>
<dbReference type="Proteomes" id="UP000229307">
    <property type="component" value="Unassembled WGS sequence"/>
</dbReference>
<dbReference type="InterPro" id="IPR048769">
    <property type="entry name" value="HepT-like_dom"/>
</dbReference>
<gene>
    <name evidence="2" type="ORF">COY52_06110</name>
</gene>
<accession>A0A2M7SB45</accession>
<name>A0A2M7SB45_9BACT</name>
<evidence type="ECO:0000259" key="1">
    <source>
        <dbReference type="Pfam" id="PF20797"/>
    </source>
</evidence>
<evidence type="ECO:0000313" key="2">
    <source>
        <dbReference type="EMBL" id="PIZ16767.1"/>
    </source>
</evidence>
<feature type="domain" description="HepT-like" evidence="1">
    <location>
        <begin position="47"/>
        <end position="155"/>
    </location>
</feature>
<evidence type="ECO:0000313" key="3">
    <source>
        <dbReference type="Proteomes" id="UP000229307"/>
    </source>
</evidence>
<dbReference type="Pfam" id="PF20797">
    <property type="entry name" value="HepT-like_2"/>
    <property type="match status" value="1"/>
</dbReference>
<dbReference type="AlphaFoldDB" id="A0A2M7SB45"/>
<proteinExistence type="predicted"/>
<dbReference type="EMBL" id="PFMR01000167">
    <property type="protein sequence ID" value="PIZ16767.1"/>
    <property type="molecule type" value="Genomic_DNA"/>
</dbReference>